<accession>X1RF14</accession>
<dbReference type="EMBL" id="BARV01033811">
    <property type="protein sequence ID" value="GAI54179.1"/>
    <property type="molecule type" value="Genomic_DNA"/>
</dbReference>
<name>X1RF14_9ZZZZ</name>
<gene>
    <name evidence="1" type="ORF">S06H3_53082</name>
</gene>
<sequence>MAEIVGIRFKRAGRVYYFDPTGFDLEVNDCVVVNTARGLELGHVVISPKQVLANEVTKPLEPVVRNINYVFTNYNIVRTYVAEYTLDFVSESYASQNPHFLSYPLLWYSSSKMFFHPGLLLSPPE</sequence>
<comment type="caution">
    <text evidence="1">The sequence shown here is derived from an EMBL/GenBank/DDBJ whole genome shotgun (WGS) entry which is preliminary data.</text>
</comment>
<dbReference type="AlphaFoldDB" id="X1RF14"/>
<feature type="non-terminal residue" evidence="1">
    <location>
        <position position="125"/>
    </location>
</feature>
<proteinExistence type="predicted"/>
<reference evidence="1" key="1">
    <citation type="journal article" date="2014" name="Front. Microbiol.">
        <title>High frequency of phylogenetically diverse reductive dehalogenase-homologous genes in deep subseafloor sedimentary metagenomes.</title>
        <authorList>
            <person name="Kawai M."/>
            <person name="Futagami T."/>
            <person name="Toyoda A."/>
            <person name="Takaki Y."/>
            <person name="Nishi S."/>
            <person name="Hori S."/>
            <person name="Arai W."/>
            <person name="Tsubouchi T."/>
            <person name="Morono Y."/>
            <person name="Uchiyama I."/>
            <person name="Ito T."/>
            <person name="Fujiyama A."/>
            <person name="Inagaki F."/>
            <person name="Takami H."/>
        </authorList>
    </citation>
    <scope>NUCLEOTIDE SEQUENCE</scope>
    <source>
        <strain evidence="1">Expedition CK06-06</strain>
    </source>
</reference>
<organism evidence="1">
    <name type="scientific">marine sediment metagenome</name>
    <dbReference type="NCBI Taxonomy" id="412755"/>
    <lineage>
        <taxon>unclassified sequences</taxon>
        <taxon>metagenomes</taxon>
        <taxon>ecological metagenomes</taxon>
    </lineage>
</organism>
<protein>
    <submittedName>
        <fullName evidence="1">Uncharacterized protein</fullName>
    </submittedName>
</protein>
<evidence type="ECO:0000313" key="1">
    <source>
        <dbReference type="EMBL" id="GAI54179.1"/>
    </source>
</evidence>